<sequence>MTKGALAGVRVLDLSRILAGPWGAQMLADFGAEVIKVERPGKGDDSRQFGPPFLMDREGKVTRESTFFISANRGKKSITCDISTAEGQALIRSLAAHCDVLIENYKVGDLKRYGLDYDSLKLVNPRLIYCSITGFGQTGPYSPRPGYDSIFQAMGGLMSVTGNGDDVPGGGPMKTGPSLADILCGQYAASAIIAALYHRDAAQGGTGQGQYIDLALLDAMIAATSHYASQYLVSGQIPIRRGTEGNGGMPSRMFRCADRDIMIVAGNNEQYARMCNVLGHPELVSDPRFSEIALRVKNRRALGEVFEPLILQWQSDELLAALDAAGVPAGPINNLEQVFADPHVQARAMCVEVAHPLTDKAVRMVANPVKMSGTPIDSYGAPPMLGQHTDDVLRDVLSMSQSDIDILREKKIL</sequence>
<evidence type="ECO:0000313" key="3">
    <source>
        <dbReference type="Proteomes" id="UP000199365"/>
    </source>
</evidence>
<dbReference type="EMBL" id="FNKX01000002">
    <property type="protein sequence ID" value="SDR53505.1"/>
    <property type="molecule type" value="Genomic_DNA"/>
</dbReference>
<organism evidence="2 3">
    <name type="scientific">Paraburkholderia tuberum</name>
    <dbReference type="NCBI Taxonomy" id="157910"/>
    <lineage>
        <taxon>Bacteria</taxon>
        <taxon>Pseudomonadati</taxon>
        <taxon>Pseudomonadota</taxon>
        <taxon>Betaproteobacteria</taxon>
        <taxon>Burkholderiales</taxon>
        <taxon>Burkholderiaceae</taxon>
        <taxon>Paraburkholderia</taxon>
    </lineage>
</organism>
<proteinExistence type="predicted"/>
<dbReference type="InterPro" id="IPR050483">
    <property type="entry name" value="CoA-transferase_III_domain"/>
</dbReference>
<name>A0A1H1JV62_9BURK</name>
<dbReference type="InterPro" id="IPR003673">
    <property type="entry name" value="CoA-Trfase_fam_III"/>
</dbReference>
<accession>A0A1H1JV62</accession>
<dbReference type="PANTHER" id="PTHR48207">
    <property type="entry name" value="SUCCINATE--HYDROXYMETHYLGLUTARATE COA-TRANSFERASE"/>
    <property type="match status" value="1"/>
</dbReference>
<reference evidence="3" key="1">
    <citation type="submission" date="2016-10" db="EMBL/GenBank/DDBJ databases">
        <authorList>
            <person name="Varghese N."/>
            <person name="Submissions S."/>
        </authorList>
    </citation>
    <scope>NUCLEOTIDE SEQUENCE [LARGE SCALE GENOMIC DNA]</scope>
    <source>
        <strain evidence="3">DUS833</strain>
    </source>
</reference>
<dbReference type="Pfam" id="PF02515">
    <property type="entry name" value="CoA_transf_3"/>
    <property type="match status" value="1"/>
</dbReference>
<dbReference type="Gene3D" id="3.40.50.10540">
    <property type="entry name" value="Crotonobetainyl-coa:carnitine coa-transferase, domain 1"/>
    <property type="match status" value="1"/>
</dbReference>
<keyword evidence="1 2" id="KW-0808">Transferase</keyword>
<dbReference type="RefSeq" id="WP_090808861.1">
    <property type="nucleotide sequence ID" value="NZ_FNKX01000002.1"/>
</dbReference>
<dbReference type="PANTHER" id="PTHR48207:SF3">
    <property type="entry name" value="SUCCINATE--HYDROXYMETHYLGLUTARATE COA-TRANSFERASE"/>
    <property type="match status" value="1"/>
</dbReference>
<dbReference type="InterPro" id="IPR044855">
    <property type="entry name" value="CoA-Trfase_III_dom3_sf"/>
</dbReference>
<dbReference type="Proteomes" id="UP000199365">
    <property type="component" value="Unassembled WGS sequence"/>
</dbReference>
<protein>
    <submittedName>
        <fullName evidence="2">Crotonobetainyl-CoA:carnitine CoA-transferase CaiB</fullName>
    </submittedName>
</protein>
<dbReference type="STRING" id="157910.SAMN05445850_5702"/>
<dbReference type="SUPFAM" id="SSF89796">
    <property type="entry name" value="CoA-transferase family III (CaiB/BaiF)"/>
    <property type="match status" value="1"/>
</dbReference>
<keyword evidence="3" id="KW-1185">Reference proteome</keyword>
<evidence type="ECO:0000313" key="2">
    <source>
        <dbReference type="EMBL" id="SDR53505.1"/>
    </source>
</evidence>
<evidence type="ECO:0000256" key="1">
    <source>
        <dbReference type="ARBA" id="ARBA00022679"/>
    </source>
</evidence>
<dbReference type="AlphaFoldDB" id="A0A1H1JV62"/>
<dbReference type="Gene3D" id="3.30.1540.10">
    <property type="entry name" value="formyl-coa transferase, domain 3"/>
    <property type="match status" value="1"/>
</dbReference>
<gene>
    <name evidence="2" type="ORF">SAMN05445850_5702</name>
</gene>
<dbReference type="GO" id="GO:0008410">
    <property type="term" value="F:CoA-transferase activity"/>
    <property type="evidence" value="ECO:0007669"/>
    <property type="project" value="TreeGrafter"/>
</dbReference>
<dbReference type="InterPro" id="IPR023606">
    <property type="entry name" value="CoA-Trfase_III_dom_1_sf"/>
</dbReference>